<reference evidence="4" key="1">
    <citation type="submission" date="2016-10" db="EMBL/GenBank/DDBJ databases">
        <authorList>
            <person name="Varghese N."/>
            <person name="Submissions S."/>
        </authorList>
    </citation>
    <scope>NUCLEOTIDE SEQUENCE [LARGE SCALE GENOMIC DNA]</scope>
    <source>
        <strain evidence="4">DSM 45237</strain>
    </source>
</reference>
<dbReference type="InterPro" id="IPR025403">
    <property type="entry name" value="TgpA-like_C"/>
</dbReference>
<dbReference type="RefSeq" id="WP_069110393.1">
    <property type="nucleotide sequence ID" value="NZ_FNUC01000003.1"/>
</dbReference>
<evidence type="ECO:0000256" key="1">
    <source>
        <dbReference type="SAM" id="Phobius"/>
    </source>
</evidence>
<dbReference type="STRING" id="561176.SAMN04488561_0808"/>
<organism evidence="3 4">
    <name type="scientific">Jiangella alba</name>
    <dbReference type="NCBI Taxonomy" id="561176"/>
    <lineage>
        <taxon>Bacteria</taxon>
        <taxon>Bacillati</taxon>
        <taxon>Actinomycetota</taxon>
        <taxon>Actinomycetes</taxon>
        <taxon>Jiangellales</taxon>
        <taxon>Jiangellaceae</taxon>
        <taxon>Jiangella</taxon>
    </lineage>
</organism>
<evidence type="ECO:0000313" key="3">
    <source>
        <dbReference type="EMBL" id="SEE25357.1"/>
    </source>
</evidence>
<dbReference type="Pfam" id="PF13559">
    <property type="entry name" value="DUF4129"/>
    <property type="match status" value="1"/>
</dbReference>
<keyword evidence="1" id="KW-0472">Membrane</keyword>
<dbReference type="EMBL" id="FNUC01000003">
    <property type="protein sequence ID" value="SEE25357.1"/>
    <property type="molecule type" value="Genomic_DNA"/>
</dbReference>
<keyword evidence="1" id="KW-0812">Transmembrane</keyword>
<feature type="domain" description="Protein-glutamine gamma-glutamyltransferase-like C-terminal" evidence="2">
    <location>
        <begin position="126"/>
        <end position="198"/>
    </location>
</feature>
<accession>A0A1H5HBK2</accession>
<gene>
    <name evidence="3" type="ORF">SAMN04488561_0808</name>
</gene>
<keyword evidence="1" id="KW-1133">Transmembrane helix</keyword>
<evidence type="ECO:0000313" key="4">
    <source>
        <dbReference type="Proteomes" id="UP000181980"/>
    </source>
</evidence>
<name>A0A1H5HBK2_9ACTN</name>
<dbReference type="AlphaFoldDB" id="A0A1H5HBK2"/>
<sequence>MIAASIPVDLGRDEARELARQELAKPSYERDTPIVTRVLRWLSEQLERVLEAATGTLSTQLGLAIVVAIAVGFATLVILRAGPLAKRNAARSGAVLPGRRRSAAEYRAAADAAAGRGDWPAAVVERFRAVVAGLEERGVLDPRAGRTADEAAREAATLLGDLPRPDGGMHAGARLFDGVRYGGAAATQADDLLLRELDDAVAAARPRPEPATGGPVLAVPR</sequence>
<proteinExistence type="predicted"/>
<dbReference type="OrthoDB" id="3389322at2"/>
<feature type="transmembrane region" description="Helical" evidence="1">
    <location>
        <begin position="61"/>
        <end position="79"/>
    </location>
</feature>
<protein>
    <recommendedName>
        <fullName evidence="2">Protein-glutamine gamma-glutamyltransferase-like C-terminal domain-containing protein</fullName>
    </recommendedName>
</protein>
<evidence type="ECO:0000259" key="2">
    <source>
        <dbReference type="Pfam" id="PF13559"/>
    </source>
</evidence>
<keyword evidence="4" id="KW-1185">Reference proteome</keyword>
<dbReference type="Proteomes" id="UP000181980">
    <property type="component" value="Unassembled WGS sequence"/>
</dbReference>